<dbReference type="OrthoDB" id="958254at2759"/>
<reference evidence="3" key="1">
    <citation type="submission" date="2020-08" db="EMBL/GenBank/DDBJ databases">
        <title>Genome sequencing and assembly of the red palm weevil Rhynchophorus ferrugineus.</title>
        <authorList>
            <person name="Dias G.B."/>
            <person name="Bergman C.M."/>
            <person name="Manee M."/>
        </authorList>
    </citation>
    <scope>NUCLEOTIDE SEQUENCE</scope>
    <source>
        <strain evidence="3">AA-2017</strain>
        <tissue evidence="3">Whole larva</tissue>
    </source>
</reference>
<dbReference type="Proteomes" id="UP000625711">
    <property type="component" value="Unassembled WGS sequence"/>
</dbReference>
<proteinExistence type="inferred from homology"/>
<keyword evidence="2" id="KW-0325">Glycoprotein</keyword>
<evidence type="ECO:0000256" key="2">
    <source>
        <dbReference type="ARBA" id="ARBA00023180"/>
    </source>
</evidence>
<name>A0A834IZQ6_RHYFE</name>
<accession>A0A834IZQ6</accession>
<keyword evidence="4" id="KW-1185">Reference proteome</keyword>
<organism evidence="3 4">
    <name type="scientific">Rhynchophorus ferrugineus</name>
    <name type="common">Red palm weevil</name>
    <name type="synonym">Curculio ferrugineus</name>
    <dbReference type="NCBI Taxonomy" id="354439"/>
    <lineage>
        <taxon>Eukaryota</taxon>
        <taxon>Metazoa</taxon>
        <taxon>Ecdysozoa</taxon>
        <taxon>Arthropoda</taxon>
        <taxon>Hexapoda</taxon>
        <taxon>Insecta</taxon>
        <taxon>Pterygota</taxon>
        <taxon>Neoptera</taxon>
        <taxon>Endopterygota</taxon>
        <taxon>Coleoptera</taxon>
        <taxon>Polyphaga</taxon>
        <taxon>Cucujiformia</taxon>
        <taxon>Curculionidae</taxon>
        <taxon>Dryophthorinae</taxon>
        <taxon>Rhynchophorus</taxon>
    </lineage>
</organism>
<dbReference type="EMBL" id="JAACXV010000015">
    <property type="protein sequence ID" value="KAF7287213.1"/>
    <property type="molecule type" value="Genomic_DNA"/>
</dbReference>
<gene>
    <name evidence="3" type="ORF">GWI33_002034</name>
</gene>
<dbReference type="InterPro" id="IPR004911">
    <property type="entry name" value="Interferon-induced_GILT"/>
</dbReference>
<dbReference type="AlphaFoldDB" id="A0A834IZQ6"/>
<dbReference type="GO" id="GO:0016671">
    <property type="term" value="F:oxidoreductase activity, acting on a sulfur group of donors, disulfide as acceptor"/>
    <property type="evidence" value="ECO:0007669"/>
    <property type="project" value="InterPro"/>
</dbReference>
<evidence type="ECO:0000313" key="3">
    <source>
        <dbReference type="EMBL" id="KAF7287213.1"/>
    </source>
</evidence>
<dbReference type="Pfam" id="PF03227">
    <property type="entry name" value="GILT"/>
    <property type="match status" value="1"/>
</dbReference>
<comment type="caution">
    <text evidence="3">The sequence shown here is derived from an EMBL/GenBank/DDBJ whole genome shotgun (WGS) entry which is preliminary data.</text>
</comment>
<comment type="similarity">
    <text evidence="1">Belongs to the GILT family.</text>
</comment>
<dbReference type="PANTHER" id="PTHR13234">
    <property type="entry name" value="GAMMA-INTERFERON INDUCIBLE LYSOSOMAL THIOL REDUCTASE GILT"/>
    <property type="match status" value="1"/>
</dbReference>
<sequence length="301" mass="34074">MYVITVAEQESIKGFNQSILAHKLNAHEKVWDPTSSYHLECADPVDEIDSLSVNLESWFVSRYTSSSVEVLLLVVQTVNMSVTGRLSFMAVLILIAATEVRMKQRPPSTKEKLSVDIYFESLCPDSLNFIRTQLYPSWRDIAPYVNIKLIPFGKSVSFENGTQFICQHGPSECRGNRIMSCVLSRIPNQNMQVEYVNCFMGSYLNVRKDQKETGRACAQRVGVNMEKIIQNCYLTGEGTQLQLAAEFSTSTVLPRFIPTIIYNGIFNQKLQDASLRDFRKVVCDLINNIPESCRHSSVIAF</sequence>
<protein>
    <submittedName>
        <fullName evidence="3">Uncharacterized protein</fullName>
    </submittedName>
</protein>
<dbReference type="PANTHER" id="PTHR13234:SF68">
    <property type="entry name" value="GH19763P"/>
    <property type="match status" value="1"/>
</dbReference>
<evidence type="ECO:0000313" key="4">
    <source>
        <dbReference type="Proteomes" id="UP000625711"/>
    </source>
</evidence>
<evidence type="ECO:0000256" key="1">
    <source>
        <dbReference type="ARBA" id="ARBA00005679"/>
    </source>
</evidence>